<dbReference type="GO" id="GO:0007165">
    <property type="term" value="P:signal transduction"/>
    <property type="evidence" value="ECO:0007669"/>
    <property type="project" value="UniProtKB-KW"/>
</dbReference>
<evidence type="ECO:0000256" key="9">
    <source>
        <dbReference type="ARBA" id="ARBA00023224"/>
    </source>
</evidence>
<evidence type="ECO:0000256" key="1">
    <source>
        <dbReference type="ARBA" id="ARBA00004651"/>
    </source>
</evidence>
<feature type="transmembrane region" description="Helical" evidence="10">
    <location>
        <begin position="32"/>
        <end position="51"/>
    </location>
</feature>
<evidence type="ECO:0000256" key="10">
    <source>
        <dbReference type="SAM" id="Phobius"/>
    </source>
</evidence>
<sequence length="405" mass="46812">MLFMALQDDRAVLPLILYLQKRISLWNSSKRLYFPAVFIAFCITVAVPKLVTGYSNLEIFICSMAELVFVGNAISGTMLLWIKYVPFNQFIEKMTSLTKYYYQLPSVREYLVQFNRRIHRYTNKYCAFIAILIVFYCVAPVATSFGLYFQTLGTSHNGYRAGDNVSEVSRPVVEFNLHMEQGFFGLQQRTNFVHYLLFTSVILPMMFTTAITVHTKLLTICSSVRYCEALLHVLTFKVNSLHLIPKEAAREQLRDIIHTHQRTLDAIALMVQAFRPVLLLQLVFCICIWCLMMLYFTIAEEMNVKFINIAILFFVLTVETFGQCYVGTRLSNQANELTKAVYACGWQDMELDVQQGVQMILHRTQWPIGIQAGKFCYVDMECFQKASKTMVNMSYSFFIVLKDAF</sequence>
<organism evidence="11 12">
    <name type="scientific">Anopheles minimus</name>
    <dbReference type="NCBI Taxonomy" id="112268"/>
    <lineage>
        <taxon>Eukaryota</taxon>
        <taxon>Metazoa</taxon>
        <taxon>Ecdysozoa</taxon>
        <taxon>Arthropoda</taxon>
        <taxon>Hexapoda</taxon>
        <taxon>Insecta</taxon>
        <taxon>Pterygota</taxon>
        <taxon>Neoptera</taxon>
        <taxon>Endopterygota</taxon>
        <taxon>Diptera</taxon>
        <taxon>Nematocera</taxon>
        <taxon>Culicoidea</taxon>
        <taxon>Culicidae</taxon>
        <taxon>Anophelinae</taxon>
        <taxon>Anopheles</taxon>
    </lineage>
</organism>
<dbReference type="EnsemblMetazoa" id="AMIN001806-RA">
    <property type="protein sequence ID" value="AMIN001806-PA"/>
    <property type="gene ID" value="AMIN001806"/>
</dbReference>
<evidence type="ECO:0000256" key="4">
    <source>
        <dbReference type="ARBA" id="ARBA00022692"/>
    </source>
</evidence>
<feature type="transmembrane region" description="Helical" evidence="10">
    <location>
        <begin position="125"/>
        <end position="149"/>
    </location>
</feature>
<reference evidence="12" key="1">
    <citation type="submission" date="2013-03" db="EMBL/GenBank/DDBJ databases">
        <title>The Genome Sequence of Anopheles minimus MINIMUS1.</title>
        <authorList>
            <consortium name="The Broad Institute Genomics Platform"/>
            <person name="Neafsey D.E."/>
            <person name="Walton C."/>
            <person name="Walker B."/>
            <person name="Young S.K."/>
            <person name="Zeng Q."/>
            <person name="Gargeya S."/>
            <person name="Fitzgerald M."/>
            <person name="Haas B."/>
            <person name="Abouelleil A."/>
            <person name="Allen A.W."/>
            <person name="Alvarado L."/>
            <person name="Arachchi H.M."/>
            <person name="Berlin A.M."/>
            <person name="Chapman S.B."/>
            <person name="Gainer-Dewar J."/>
            <person name="Goldberg J."/>
            <person name="Griggs A."/>
            <person name="Gujja S."/>
            <person name="Hansen M."/>
            <person name="Howarth C."/>
            <person name="Imamovic A."/>
            <person name="Ireland A."/>
            <person name="Larimer J."/>
            <person name="McCowan C."/>
            <person name="Murphy C."/>
            <person name="Pearson M."/>
            <person name="Poon T.W."/>
            <person name="Priest M."/>
            <person name="Roberts A."/>
            <person name="Saif S."/>
            <person name="Shea T."/>
            <person name="Sisk P."/>
            <person name="Sykes S."/>
            <person name="Wortman J."/>
            <person name="Nusbaum C."/>
            <person name="Birren B."/>
        </authorList>
    </citation>
    <scope>NUCLEOTIDE SEQUENCE [LARGE SCALE GENOMIC DNA]</scope>
    <source>
        <strain evidence="12">MINIMUS1</strain>
    </source>
</reference>
<keyword evidence="9" id="KW-0807">Transducer</keyword>
<dbReference type="PANTHER" id="PTHR21137">
    <property type="entry name" value="ODORANT RECEPTOR"/>
    <property type="match status" value="1"/>
</dbReference>
<keyword evidence="2" id="KW-1003">Cell membrane</keyword>
<keyword evidence="6 10" id="KW-1133">Transmembrane helix</keyword>
<dbReference type="STRING" id="112268.A0A182VUR2"/>
<accession>A0A182VUR2</accession>
<keyword evidence="4 10" id="KW-0812">Transmembrane</keyword>
<dbReference type="Proteomes" id="UP000075920">
    <property type="component" value="Unassembled WGS sequence"/>
</dbReference>
<evidence type="ECO:0000313" key="12">
    <source>
        <dbReference type="Proteomes" id="UP000075920"/>
    </source>
</evidence>
<evidence type="ECO:0000256" key="7">
    <source>
        <dbReference type="ARBA" id="ARBA00023136"/>
    </source>
</evidence>
<reference evidence="11" key="2">
    <citation type="submission" date="2020-05" db="UniProtKB">
        <authorList>
            <consortium name="EnsemblMetazoa"/>
        </authorList>
    </citation>
    <scope>IDENTIFICATION</scope>
    <source>
        <strain evidence="11">MINIMUS1</strain>
    </source>
</reference>
<dbReference type="PANTHER" id="PTHR21137:SF35">
    <property type="entry name" value="ODORANT RECEPTOR 19A-RELATED"/>
    <property type="match status" value="1"/>
</dbReference>
<dbReference type="GO" id="GO:0005886">
    <property type="term" value="C:plasma membrane"/>
    <property type="evidence" value="ECO:0007669"/>
    <property type="project" value="UniProtKB-SubCell"/>
</dbReference>
<keyword evidence="7 10" id="KW-0472">Membrane</keyword>
<keyword evidence="3" id="KW-0716">Sensory transduction</keyword>
<dbReference type="AlphaFoldDB" id="A0A182VUR2"/>
<keyword evidence="5" id="KW-0552">Olfaction</keyword>
<dbReference type="GO" id="GO:0004984">
    <property type="term" value="F:olfactory receptor activity"/>
    <property type="evidence" value="ECO:0007669"/>
    <property type="project" value="InterPro"/>
</dbReference>
<evidence type="ECO:0000256" key="3">
    <source>
        <dbReference type="ARBA" id="ARBA00022606"/>
    </source>
</evidence>
<feature type="transmembrane region" description="Helical" evidence="10">
    <location>
        <begin position="277"/>
        <end position="298"/>
    </location>
</feature>
<dbReference type="Pfam" id="PF02949">
    <property type="entry name" value="7tm_6"/>
    <property type="match status" value="1"/>
</dbReference>
<evidence type="ECO:0000256" key="6">
    <source>
        <dbReference type="ARBA" id="ARBA00022989"/>
    </source>
</evidence>
<evidence type="ECO:0000256" key="5">
    <source>
        <dbReference type="ARBA" id="ARBA00022725"/>
    </source>
</evidence>
<evidence type="ECO:0000256" key="2">
    <source>
        <dbReference type="ARBA" id="ARBA00022475"/>
    </source>
</evidence>
<protein>
    <submittedName>
        <fullName evidence="11">Uncharacterized protein</fullName>
    </submittedName>
</protein>
<dbReference type="GO" id="GO:0005549">
    <property type="term" value="F:odorant binding"/>
    <property type="evidence" value="ECO:0007669"/>
    <property type="project" value="InterPro"/>
</dbReference>
<proteinExistence type="predicted"/>
<feature type="transmembrane region" description="Helical" evidence="10">
    <location>
        <begin position="57"/>
        <end position="82"/>
    </location>
</feature>
<keyword evidence="12" id="KW-1185">Reference proteome</keyword>
<evidence type="ECO:0000256" key="8">
    <source>
        <dbReference type="ARBA" id="ARBA00023170"/>
    </source>
</evidence>
<dbReference type="InterPro" id="IPR004117">
    <property type="entry name" value="7tm6_olfct_rcpt"/>
</dbReference>
<feature type="transmembrane region" description="Helical" evidence="10">
    <location>
        <begin position="192"/>
        <end position="213"/>
    </location>
</feature>
<feature type="transmembrane region" description="Helical" evidence="10">
    <location>
        <begin position="304"/>
        <end position="326"/>
    </location>
</feature>
<comment type="subcellular location">
    <subcellularLocation>
        <location evidence="1">Cell membrane</location>
        <topology evidence="1">Multi-pass membrane protein</topology>
    </subcellularLocation>
</comment>
<evidence type="ECO:0000313" key="11">
    <source>
        <dbReference type="EnsemblMetazoa" id="AMIN001806-PA"/>
    </source>
</evidence>
<dbReference type="VEuPathDB" id="VectorBase:AMIN001806"/>
<keyword evidence="8" id="KW-0675">Receptor</keyword>
<name>A0A182VUR2_9DIPT</name>